<proteinExistence type="predicted"/>
<dbReference type="EMBL" id="LR796429">
    <property type="protein sequence ID" value="CAB4144144.1"/>
    <property type="molecule type" value="Genomic_DNA"/>
</dbReference>
<name>A0A6J5MC04_9CAUD</name>
<reference evidence="1" key="1">
    <citation type="submission" date="2020-04" db="EMBL/GenBank/DDBJ databases">
        <authorList>
            <person name="Chiriac C."/>
            <person name="Salcher M."/>
            <person name="Ghai R."/>
            <person name="Kavagutti S V."/>
        </authorList>
    </citation>
    <scope>NUCLEOTIDE SEQUENCE</scope>
</reference>
<organism evidence="1">
    <name type="scientific">uncultured Caudovirales phage</name>
    <dbReference type="NCBI Taxonomy" id="2100421"/>
    <lineage>
        <taxon>Viruses</taxon>
        <taxon>Duplodnaviria</taxon>
        <taxon>Heunggongvirae</taxon>
        <taxon>Uroviricota</taxon>
        <taxon>Caudoviricetes</taxon>
        <taxon>Peduoviridae</taxon>
        <taxon>Maltschvirus</taxon>
        <taxon>Maltschvirus maltsch</taxon>
    </lineage>
</organism>
<accession>A0A6J5MC04</accession>
<sequence length="78" mass="9001">MEPQTLINIAGGLTLSVVGWLARELWGAVKELRDDIHRIEVDLPKTYVPRVDLDGRMKHIEDMFQRIYDKLDAKADKP</sequence>
<protein>
    <submittedName>
        <fullName evidence="1">Uncharacterized protein</fullName>
    </submittedName>
</protein>
<gene>
    <name evidence="1" type="ORF">UFOVP470_17</name>
</gene>
<evidence type="ECO:0000313" key="1">
    <source>
        <dbReference type="EMBL" id="CAB4144144.1"/>
    </source>
</evidence>